<proteinExistence type="predicted"/>
<evidence type="ECO:0000313" key="1">
    <source>
        <dbReference type="EMBL" id="VAW58312.1"/>
    </source>
</evidence>
<accession>A0A3B0X4A7</accession>
<dbReference type="AlphaFoldDB" id="A0A3B0X4A7"/>
<reference evidence="1" key="1">
    <citation type="submission" date="2018-06" db="EMBL/GenBank/DDBJ databases">
        <authorList>
            <person name="Zhirakovskaya E."/>
        </authorList>
    </citation>
    <scope>NUCLEOTIDE SEQUENCE</scope>
</reference>
<dbReference type="EMBL" id="UOFH01000006">
    <property type="protein sequence ID" value="VAW58312.1"/>
    <property type="molecule type" value="Genomic_DNA"/>
</dbReference>
<name>A0A3B0X4A7_9ZZZZ</name>
<gene>
    <name evidence="1" type="ORF">MNBD_GAMMA08-2649</name>
</gene>
<sequence length="122" mass="13751">MQIYFSCLLGKRLAFYSEQPIDGAWQLGGEEFKKILQNAQQLTGNLYVRFNTVMTKDCPVGDHVGPPPVTDFAIKNQKPYVPNWLTIDYKDGQWAGQYGWNASEKGFANTKQVRQSALSSAK</sequence>
<protein>
    <submittedName>
        <fullName evidence="1">Uncharacterized protein</fullName>
    </submittedName>
</protein>
<organism evidence="1">
    <name type="scientific">hydrothermal vent metagenome</name>
    <dbReference type="NCBI Taxonomy" id="652676"/>
    <lineage>
        <taxon>unclassified sequences</taxon>
        <taxon>metagenomes</taxon>
        <taxon>ecological metagenomes</taxon>
    </lineage>
</organism>